<dbReference type="PROSITE" id="PS51782">
    <property type="entry name" value="LYSM"/>
    <property type="match status" value="2"/>
</dbReference>
<feature type="compositionally biased region" description="Low complexity" evidence="1">
    <location>
        <begin position="62"/>
        <end position="74"/>
    </location>
</feature>
<keyword evidence="2" id="KW-0472">Membrane</keyword>
<feature type="domain" description="LysM" evidence="3">
    <location>
        <begin position="331"/>
        <end position="380"/>
    </location>
</feature>
<dbReference type="Gene3D" id="3.10.350.10">
    <property type="entry name" value="LysM domain"/>
    <property type="match status" value="2"/>
</dbReference>
<feature type="domain" description="LysM" evidence="3">
    <location>
        <begin position="215"/>
        <end position="264"/>
    </location>
</feature>
<dbReference type="SMART" id="SM00257">
    <property type="entry name" value="LysM"/>
    <property type="match status" value="2"/>
</dbReference>
<dbReference type="InterPro" id="IPR018392">
    <property type="entry name" value="LysM"/>
</dbReference>
<dbReference type="PANTHER" id="PTHR34700">
    <property type="entry name" value="POTASSIUM BINDING PROTEIN KBP"/>
    <property type="match status" value="1"/>
</dbReference>
<proteinExistence type="predicted"/>
<keyword evidence="2" id="KW-0812">Transmembrane</keyword>
<feature type="region of interest" description="Disordered" evidence="1">
    <location>
        <begin position="53"/>
        <end position="78"/>
    </location>
</feature>
<dbReference type="EMBL" id="CP036276">
    <property type="protein sequence ID" value="QDU45076.1"/>
    <property type="molecule type" value="Genomic_DNA"/>
</dbReference>
<dbReference type="CDD" id="cd00118">
    <property type="entry name" value="LysM"/>
    <property type="match status" value="2"/>
</dbReference>
<keyword evidence="2" id="KW-1133">Transmembrane helix</keyword>
<dbReference type="InterPro" id="IPR036779">
    <property type="entry name" value="LysM_dom_sf"/>
</dbReference>
<feature type="compositionally biased region" description="Polar residues" evidence="1">
    <location>
        <begin position="101"/>
        <end position="122"/>
    </location>
</feature>
<reference evidence="4 5" key="1">
    <citation type="submission" date="2019-02" db="EMBL/GenBank/DDBJ databases">
        <title>Deep-cultivation of Planctomycetes and their phenomic and genomic characterization uncovers novel biology.</title>
        <authorList>
            <person name="Wiegand S."/>
            <person name="Jogler M."/>
            <person name="Boedeker C."/>
            <person name="Pinto D."/>
            <person name="Vollmers J."/>
            <person name="Rivas-Marin E."/>
            <person name="Kohn T."/>
            <person name="Peeters S.H."/>
            <person name="Heuer A."/>
            <person name="Rast P."/>
            <person name="Oberbeckmann S."/>
            <person name="Bunk B."/>
            <person name="Jeske O."/>
            <person name="Meyerdierks A."/>
            <person name="Storesund J.E."/>
            <person name="Kallscheuer N."/>
            <person name="Luecker S."/>
            <person name="Lage O.M."/>
            <person name="Pohl T."/>
            <person name="Merkel B.J."/>
            <person name="Hornburger P."/>
            <person name="Mueller R.-W."/>
            <person name="Bruemmer F."/>
            <person name="Labrenz M."/>
            <person name="Spormann A.M."/>
            <person name="Op den Camp H."/>
            <person name="Overmann J."/>
            <person name="Amann R."/>
            <person name="Jetten M.S.M."/>
            <person name="Mascher T."/>
            <person name="Medema M.H."/>
            <person name="Devos D.P."/>
            <person name="Kaster A.-K."/>
            <person name="Ovreas L."/>
            <person name="Rohde M."/>
            <person name="Galperin M.Y."/>
            <person name="Jogler C."/>
        </authorList>
    </citation>
    <scope>NUCLEOTIDE SEQUENCE [LARGE SCALE GENOMIC DNA]</scope>
    <source>
        <strain evidence="4 5">Mal52</strain>
    </source>
</reference>
<evidence type="ECO:0000313" key="4">
    <source>
        <dbReference type="EMBL" id="QDU45076.1"/>
    </source>
</evidence>
<feature type="region of interest" description="Disordered" evidence="1">
    <location>
        <begin position="272"/>
        <end position="332"/>
    </location>
</feature>
<protein>
    <submittedName>
        <fullName evidence="4">LysM domain/BON superfamily protein</fullName>
    </submittedName>
</protein>
<feature type="transmembrane region" description="Helical" evidence="2">
    <location>
        <begin position="7"/>
        <end position="24"/>
    </location>
</feature>
<dbReference type="KEGG" id="sdyn:Mal52_35640"/>
<dbReference type="RefSeq" id="WP_145377419.1">
    <property type="nucleotide sequence ID" value="NZ_CP036276.1"/>
</dbReference>
<evidence type="ECO:0000256" key="2">
    <source>
        <dbReference type="SAM" id="Phobius"/>
    </source>
</evidence>
<organism evidence="4 5">
    <name type="scientific">Symmachiella dynata</name>
    <dbReference type="NCBI Taxonomy" id="2527995"/>
    <lineage>
        <taxon>Bacteria</taxon>
        <taxon>Pseudomonadati</taxon>
        <taxon>Planctomycetota</taxon>
        <taxon>Planctomycetia</taxon>
        <taxon>Planctomycetales</taxon>
        <taxon>Planctomycetaceae</taxon>
        <taxon>Symmachiella</taxon>
    </lineage>
</organism>
<dbReference type="Pfam" id="PF01476">
    <property type="entry name" value="LysM"/>
    <property type="match status" value="2"/>
</dbReference>
<name>A0A517ZRG9_9PLAN</name>
<gene>
    <name evidence="4" type="ORF">Mal52_35640</name>
</gene>
<dbReference type="AlphaFoldDB" id="A0A517ZRG9"/>
<evidence type="ECO:0000256" key="1">
    <source>
        <dbReference type="SAM" id="MobiDB-lite"/>
    </source>
</evidence>
<dbReference type="SUPFAM" id="SSF54106">
    <property type="entry name" value="LysM domain"/>
    <property type="match status" value="1"/>
</dbReference>
<dbReference type="Proteomes" id="UP000319383">
    <property type="component" value="Chromosome"/>
</dbReference>
<sequence length="381" mass="41174">MNRELKVPAALAIMLLGFAAMVLWCGKSQDDAGAETAHEDFSDIDAEILDRPHTPHLTGLESPSDAPAAPNADETAAEDEGWLSWLNGTDAADADLVSDNKQTATDAASESKQHSPRNQKLITSRPVESGNTLGRVAENAGDDAEMWVSNLGDDDLSQEAFGSNTAIPAPIQSETPSVVTTDRQPRHNEGWDVVAPSVAEELKQHPIRPQVTQQRTYIIQPGDTLSRIAAKFLDGSHRAVDIYEANRDVLANPNQLRVGTKIVIPNRHVAPAKPIVKPNGPVAENPSASRSERSSSRDSLFVPVSSRPLGNVVRDSSGHSEAGTTQTAAPREYKVRRGDSLERIAVKFYGSRRKALDIFRANAEHLSSPNAIREGMTLKLP</sequence>
<evidence type="ECO:0000259" key="3">
    <source>
        <dbReference type="PROSITE" id="PS51782"/>
    </source>
</evidence>
<evidence type="ECO:0000313" key="5">
    <source>
        <dbReference type="Proteomes" id="UP000319383"/>
    </source>
</evidence>
<dbReference type="InterPro" id="IPR052196">
    <property type="entry name" value="Bact_Kbp"/>
</dbReference>
<accession>A0A517ZRG9</accession>
<keyword evidence="5" id="KW-1185">Reference proteome</keyword>
<feature type="region of interest" description="Disordered" evidence="1">
    <location>
        <begin position="101"/>
        <end position="132"/>
    </location>
</feature>
<dbReference type="PANTHER" id="PTHR34700:SF4">
    <property type="entry name" value="PHAGE-LIKE ELEMENT PBSX PROTEIN XKDP"/>
    <property type="match status" value="1"/>
</dbReference>